<evidence type="ECO:0000313" key="3">
    <source>
        <dbReference type="Proteomes" id="UP000620124"/>
    </source>
</evidence>
<dbReference type="InterPro" id="IPR019190">
    <property type="entry name" value="EXOV"/>
</dbReference>
<reference evidence="2" key="1">
    <citation type="submission" date="2020-05" db="EMBL/GenBank/DDBJ databases">
        <title>Mycena genomes resolve the evolution of fungal bioluminescence.</title>
        <authorList>
            <person name="Tsai I.J."/>
        </authorList>
    </citation>
    <scope>NUCLEOTIDE SEQUENCE</scope>
    <source>
        <strain evidence="2">CCC161011</strain>
    </source>
</reference>
<dbReference type="OrthoDB" id="354769at2759"/>
<gene>
    <name evidence="2" type="ORF">MVEN_01480400</name>
</gene>
<evidence type="ECO:0000256" key="1">
    <source>
        <dbReference type="ARBA" id="ARBA00009797"/>
    </source>
</evidence>
<comment type="caution">
    <text evidence="2">The sequence shown here is derived from an EMBL/GenBank/DDBJ whole genome shotgun (WGS) entry which is preliminary data.</text>
</comment>
<organism evidence="2 3">
    <name type="scientific">Mycena venus</name>
    <dbReference type="NCBI Taxonomy" id="2733690"/>
    <lineage>
        <taxon>Eukaryota</taxon>
        <taxon>Fungi</taxon>
        <taxon>Dikarya</taxon>
        <taxon>Basidiomycota</taxon>
        <taxon>Agaricomycotina</taxon>
        <taxon>Agaricomycetes</taxon>
        <taxon>Agaricomycetidae</taxon>
        <taxon>Agaricales</taxon>
        <taxon>Marasmiineae</taxon>
        <taxon>Mycenaceae</taxon>
        <taxon>Mycena</taxon>
    </lineage>
</organism>
<accession>A0A8H6XSH5</accession>
<comment type="similarity">
    <text evidence="1">Belongs to the EXO5 family.</text>
</comment>
<dbReference type="Proteomes" id="UP000620124">
    <property type="component" value="Unassembled WGS sequence"/>
</dbReference>
<sequence>MSDDSEYEEYNDFAGLTEEDFARLDHAASESSLLNPPSLGIAALSQTPDRVEGTAMPSIFIEIEGSVANAEQGSPIQRYRRGGTLSVTDLISLAWCEVQFDYGMRQKRFRRLADRPPSFRAESGKEIVVQQDVAARNDKTTKRGQFIHKELELELRPEEIQVVIATEEERWAFRSV</sequence>
<dbReference type="Pfam" id="PF09810">
    <property type="entry name" value="Exo5"/>
    <property type="match status" value="1"/>
</dbReference>
<dbReference type="EMBL" id="JACAZI010000012">
    <property type="protein sequence ID" value="KAF7347253.1"/>
    <property type="molecule type" value="Genomic_DNA"/>
</dbReference>
<dbReference type="AlphaFoldDB" id="A0A8H6XSH5"/>
<name>A0A8H6XSH5_9AGAR</name>
<evidence type="ECO:0000313" key="2">
    <source>
        <dbReference type="EMBL" id="KAF7347253.1"/>
    </source>
</evidence>
<dbReference type="PANTHER" id="PTHR14464:SF4">
    <property type="entry name" value="EXONUCLEASE V"/>
    <property type="match status" value="1"/>
</dbReference>
<dbReference type="GO" id="GO:0045145">
    <property type="term" value="F:single-stranded DNA 5'-3' DNA exonuclease activity"/>
    <property type="evidence" value="ECO:0007669"/>
    <property type="project" value="InterPro"/>
</dbReference>
<dbReference type="PANTHER" id="PTHR14464">
    <property type="entry name" value="EXONUCLEASE V"/>
    <property type="match status" value="1"/>
</dbReference>
<dbReference type="GO" id="GO:0005739">
    <property type="term" value="C:mitochondrion"/>
    <property type="evidence" value="ECO:0007669"/>
    <property type="project" value="TreeGrafter"/>
</dbReference>
<protein>
    <submittedName>
        <fullName evidence="2">Uncharacterized protein</fullName>
    </submittedName>
</protein>
<dbReference type="GO" id="GO:0036297">
    <property type="term" value="P:interstrand cross-link repair"/>
    <property type="evidence" value="ECO:0007669"/>
    <property type="project" value="TreeGrafter"/>
</dbReference>
<proteinExistence type="inferred from homology"/>
<dbReference type="GO" id="GO:0005634">
    <property type="term" value="C:nucleus"/>
    <property type="evidence" value="ECO:0007669"/>
    <property type="project" value="TreeGrafter"/>
</dbReference>
<keyword evidence="3" id="KW-1185">Reference proteome</keyword>